<dbReference type="InterPro" id="IPR020846">
    <property type="entry name" value="MFS_dom"/>
</dbReference>
<feature type="transmembrane region" description="Helical" evidence="7">
    <location>
        <begin position="170"/>
        <end position="189"/>
    </location>
</feature>
<dbReference type="Proteomes" id="UP001321748">
    <property type="component" value="Chromosome"/>
</dbReference>
<keyword evidence="3" id="KW-1003">Cell membrane</keyword>
<feature type="transmembrane region" description="Helical" evidence="7">
    <location>
        <begin position="12"/>
        <end position="34"/>
    </location>
</feature>
<dbReference type="SUPFAM" id="SSF103473">
    <property type="entry name" value="MFS general substrate transporter"/>
    <property type="match status" value="1"/>
</dbReference>
<feature type="transmembrane region" description="Helical" evidence="7">
    <location>
        <begin position="305"/>
        <end position="324"/>
    </location>
</feature>
<proteinExistence type="predicted"/>
<feature type="transmembrane region" description="Helical" evidence="7">
    <location>
        <begin position="370"/>
        <end position="392"/>
    </location>
</feature>
<feature type="transmembrane region" description="Helical" evidence="7">
    <location>
        <begin position="80"/>
        <end position="98"/>
    </location>
</feature>
<protein>
    <submittedName>
        <fullName evidence="9">MFS transporter</fullName>
    </submittedName>
</protein>
<evidence type="ECO:0000313" key="10">
    <source>
        <dbReference type="Proteomes" id="UP001321748"/>
    </source>
</evidence>
<evidence type="ECO:0000313" key="9">
    <source>
        <dbReference type="EMBL" id="BDR54889.1"/>
    </source>
</evidence>
<feature type="domain" description="Major facilitator superfamily (MFS) profile" evidence="8">
    <location>
        <begin position="13"/>
        <end position="427"/>
    </location>
</feature>
<evidence type="ECO:0000256" key="2">
    <source>
        <dbReference type="ARBA" id="ARBA00022448"/>
    </source>
</evidence>
<feature type="transmembrane region" description="Helical" evidence="7">
    <location>
        <begin position="398"/>
        <end position="419"/>
    </location>
</feature>
<dbReference type="InterPro" id="IPR050171">
    <property type="entry name" value="MFS_Transporters"/>
</dbReference>
<feature type="transmembrane region" description="Helical" evidence="7">
    <location>
        <begin position="273"/>
        <end position="293"/>
    </location>
</feature>
<evidence type="ECO:0000256" key="7">
    <source>
        <dbReference type="SAM" id="Phobius"/>
    </source>
</evidence>
<evidence type="ECO:0000256" key="5">
    <source>
        <dbReference type="ARBA" id="ARBA00022989"/>
    </source>
</evidence>
<keyword evidence="10" id="KW-1185">Reference proteome</keyword>
<keyword evidence="4 7" id="KW-0812">Transmembrane</keyword>
<evidence type="ECO:0000256" key="3">
    <source>
        <dbReference type="ARBA" id="ARBA00022475"/>
    </source>
</evidence>
<dbReference type="InterPro" id="IPR011701">
    <property type="entry name" value="MFS"/>
</dbReference>
<accession>A0ABM8BDA6</accession>
<evidence type="ECO:0000259" key="8">
    <source>
        <dbReference type="PROSITE" id="PS50850"/>
    </source>
</evidence>
<feature type="transmembrane region" description="Helical" evidence="7">
    <location>
        <begin position="330"/>
        <end position="350"/>
    </location>
</feature>
<dbReference type="EMBL" id="AP026800">
    <property type="protein sequence ID" value="BDR54889.1"/>
    <property type="molecule type" value="Genomic_DNA"/>
</dbReference>
<evidence type="ECO:0000256" key="6">
    <source>
        <dbReference type="ARBA" id="ARBA00023136"/>
    </source>
</evidence>
<keyword evidence="2" id="KW-0813">Transport</keyword>
<evidence type="ECO:0000256" key="4">
    <source>
        <dbReference type="ARBA" id="ARBA00022692"/>
    </source>
</evidence>
<reference evidence="9 10" key="1">
    <citation type="journal article" date="2023" name="Microbiol. Spectr.">
        <title>Symbiosis of Carpenter Bees with Uncharacterized Lactic Acid Bacteria Showing NAD Auxotrophy.</title>
        <authorList>
            <person name="Kawasaki S."/>
            <person name="Ozawa K."/>
            <person name="Mori T."/>
            <person name="Yamamoto A."/>
            <person name="Ito M."/>
            <person name="Ohkuma M."/>
            <person name="Sakamoto M."/>
            <person name="Matsutani M."/>
        </authorList>
    </citation>
    <scope>NUCLEOTIDE SEQUENCE [LARGE SCALE GENOMIC DNA]</scope>
    <source>
        <strain evidence="9 10">KimH</strain>
    </source>
</reference>
<feature type="transmembrane region" description="Helical" evidence="7">
    <location>
        <begin position="46"/>
        <end position="68"/>
    </location>
</feature>
<dbReference type="PANTHER" id="PTHR23517">
    <property type="entry name" value="RESISTANCE PROTEIN MDTM, PUTATIVE-RELATED-RELATED"/>
    <property type="match status" value="1"/>
</dbReference>
<feature type="transmembrane region" description="Helical" evidence="7">
    <location>
        <begin position="104"/>
        <end position="124"/>
    </location>
</feature>
<dbReference type="Gene3D" id="1.20.1250.20">
    <property type="entry name" value="MFS general substrate transporter like domains"/>
    <property type="match status" value="1"/>
</dbReference>
<dbReference type="InterPro" id="IPR036259">
    <property type="entry name" value="MFS_trans_sf"/>
</dbReference>
<keyword evidence="6 7" id="KW-0472">Membrane</keyword>
<organism evidence="9 10">
    <name type="scientific">Bombiscardovia apis</name>
    <dbReference type="NCBI Taxonomy" id="2932182"/>
    <lineage>
        <taxon>Bacteria</taxon>
        <taxon>Bacillati</taxon>
        <taxon>Actinomycetota</taxon>
        <taxon>Actinomycetes</taxon>
        <taxon>Bifidobacteriales</taxon>
        <taxon>Bifidobacteriaceae</taxon>
        <taxon>Bombiscardovia</taxon>
    </lineage>
</organism>
<name>A0ABM8BDA6_9BIFI</name>
<dbReference type="PROSITE" id="PS50850">
    <property type="entry name" value="MFS"/>
    <property type="match status" value="1"/>
</dbReference>
<dbReference type="Pfam" id="PF07690">
    <property type="entry name" value="MFS_1"/>
    <property type="match status" value="1"/>
</dbReference>
<dbReference type="PANTHER" id="PTHR23517:SF2">
    <property type="entry name" value="MULTIDRUG RESISTANCE PROTEIN MDTH"/>
    <property type="match status" value="1"/>
</dbReference>
<keyword evidence="5 7" id="KW-1133">Transmembrane helix</keyword>
<gene>
    <name evidence="9" type="ORF">KIMH_10000</name>
</gene>
<feature type="transmembrane region" description="Helical" evidence="7">
    <location>
        <begin position="145"/>
        <end position="164"/>
    </location>
</feature>
<comment type="subcellular location">
    <subcellularLocation>
        <location evidence="1">Cell membrane</location>
        <topology evidence="1">Multi-pass membrane protein</topology>
    </subcellularLocation>
</comment>
<sequence length="436" mass="46502">MRWLREFMSLPVYLRSMLIVDLICSFGSGLVWPIELLFATHSLGASMSQATITVTCSAVGALISNPVVGWLSDKRSAWTAMYLAMTFAIIGPLIFALAQTFPVALVAAFISGLGIGQATAWTSILTQISSEENHSIVYGINQAEMNLGVGLGAAVGGLVAASGSDLLYRLSFAGRAAGFAFVVVALMFLDRHYQLRTITANRMFQARQISVSGAAAPSQGEHPTIAGAGPLPRVMLTMGMLTIAALFMNIFGYSQIDAGLVTTIISDAHIPSWSLALVDVFNTAAVVTLNVIFLPRLKNKNHIRILRSVPLFWAAAWFLVDFGLSRPQPMLALAIACFGIAVFGLGEVMLGISQPVVAAKLAGPRFSGRLFGFINMAQSLGYIFGPLFASFILDRKTVLPLLSTCAVALLICSLPWLLAIRLPSQTDTNASPVPTA</sequence>
<dbReference type="RefSeq" id="WP_317642393.1">
    <property type="nucleotide sequence ID" value="NZ_AP026800.1"/>
</dbReference>
<evidence type="ECO:0000256" key="1">
    <source>
        <dbReference type="ARBA" id="ARBA00004651"/>
    </source>
</evidence>